<reference evidence="2 3" key="1">
    <citation type="journal article" date="2023" name="Plants (Basel)">
        <title>Bridging the Gap: Combining Genomics and Transcriptomics Approaches to Understand Stylosanthes scabra, an Orphan Legume from the Brazilian Caatinga.</title>
        <authorList>
            <person name="Ferreira-Neto J.R.C."/>
            <person name="da Silva M.D."/>
            <person name="Binneck E."/>
            <person name="de Melo N.F."/>
            <person name="da Silva R.H."/>
            <person name="de Melo A.L.T.M."/>
            <person name="Pandolfi V."/>
            <person name="Bustamante F.O."/>
            <person name="Brasileiro-Vidal A.C."/>
            <person name="Benko-Iseppon A.M."/>
        </authorList>
    </citation>
    <scope>NUCLEOTIDE SEQUENCE [LARGE SCALE GENOMIC DNA]</scope>
    <source>
        <tissue evidence="2">Leaves</tissue>
    </source>
</reference>
<feature type="compositionally biased region" description="Low complexity" evidence="1">
    <location>
        <begin position="123"/>
        <end position="133"/>
    </location>
</feature>
<feature type="compositionally biased region" description="Basic and acidic residues" evidence="1">
    <location>
        <begin position="106"/>
        <end position="117"/>
    </location>
</feature>
<organism evidence="2 3">
    <name type="scientific">Stylosanthes scabra</name>
    <dbReference type="NCBI Taxonomy" id="79078"/>
    <lineage>
        <taxon>Eukaryota</taxon>
        <taxon>Viridiplantae</taxon>
        <taxon>Streptophyta</taxon>
        <taxon>Embryophyta</taxon>
        <taxon>Tracheophyta</taxon>
        <taxon>Spermatophyta</taxon>
        <taxon>Magnoliopsida</taxon>
        <taxon>eudicotyledons</taxon>
        <taxon>Gunneridae</taxon>
        <taxon>Pentapetalae</taxon>
        <taxon>rosids</taxon>
        <taxon>fabids</taxon>
        <taxon>Fabales</taxon>
        <taxon>Fabaceae</taxon>
        <taxon>Papilionoideae</taxon>
        <taxon>50 kb inversion clade</taxon>
        <taxon>dalbergioids sensu lato</taxon>
        <taxon>Dalbergieae</taxon>
        <taxon>Pterocarpus clade</taxon>
        <taxon>Stylosanthes</taxon>
    </lineage>
</organism>
<name>A0ABU6SMB5_9FABA</name>
<dbReference type="EMBL" id="JASCZI010061066">
    <property type="protein sequence ID" value="MED6137475.1"/>
    <property type="molecule type" value="Genomic_DNA"/>
</dbReference>
<evidence type="ECO:0000313" key="3">
    <source>
        <dbReference type="Proteomes" id="UP001341840"/>
    </source>
</evidence>
<keyword evidence="3" id="KW-1185">Reference proteome</keyword>
<evidence type="ECO:0000256" key="1">
    <source>
        <dbReference type="SAM" id="MobiDB-lite"/>
    </source>
</evidence>
<proteinExistence type="predicted"/>
<accession>A0ABU6SMB5</accession>
<gene>
    <name evidence="2" type="ORF">PIB30_065384</name>
</gene>
<evidence type="ECO:0000313" key="2">
    <source>
        <dbReference type="EMBL" id="MED6137475.1"/>
    </source>
</evidence>
<protein>
    <submittedName>
        <fullName evidence="2">Uncharacterized protein</fullName>
    </submittedName>
</protein>
<sequence>MTSSSKIMYRNMYTYMFFSHGYVLDAVSLVSPANPTSGIHVITKKPKAEQYFGESRVPPRRSKISSLESTLFEALASSCLRIGPLSQRPRAEHLAPTGEGGGRGGDGSDPHFDDDTGSHIGDNNNHTNTLLTTRTRTHVSDSFADDTAKSEEEDHPFYDEIMSYKMYRMPSNLTLLTTLKSYDGIGDPKVHVTKFKTAMLLNDASDPIL</sequence>
<comment type="caution">
    <text evidence="2">The sequence shown here is derived from an EMBL/GenBank/DDBJ whole genome shotgun (WGS) entry which is preliminary data.</text>
</comment>
<dbReference type="Proteomes" id="UP001341840">
    <property type="component" value="Unassembled WGS sequence"/>
</dbReference>
<feature type="region of interest" description="Disordered" evidence="1">
    <location>
        <begin position="87"/>
        <end position="133"/>
    </location>
</feature>